<dbReference type="Proteomes" id="UP000095284">
    <property type="component" value="Unplaced"/>
</dbReference>
<feature type="region of interest" description="Disordered" evidence="1">
    <location>
        <begin position="250"/>
        <end position="398"/>
    </location>
</feature>
<feature type="region of interest" description="Disordered" evidence="1">
    <location>
        <begin position="102"/>
        <end position="176"/>
    </location>
</feature>
<dbReference type="Proteomes" id="UP000659654">
    <property type="component" value="Unassembled WGS sequence"/>
</dbReference>
<reference evidence="4" key="2">
    <citation type="submission" date="2020-08" db="EMBL/GenBank/DDBJ databases">
        <authorList>
            <person name="Kikuchi T."/>
        </authorList>
    </citation>
    <scope>NUCLEOTIDE SEQUENCE</scope>
    <source>
        <strain evidence="3">Ka4C1</strain>
    </source>
</reference>
<feature type="compositionally biased region" description="Basic and acidic residues" evidence="1">
    <location>
        <begin position="250"/>
        <end position="268"/>
    </location>
</feature>
<feature type="compositionally biased region" description="Basic and acidic residues" evidence="1">
    <location>
        <begin position="102"/>
        <end position="113"/>
    </location>
</feature>
<evidence type="ECO:0000313" key="5">
    <source>
        <dbReference type="Proteomes" id="UP000095284"/>
    </source>
</evidence>
<evidence type="ECO:0000313" key="7">
    <source>
        <dbReference type="WBParaSite" id="BXY_1764600.1"/>
    </source>
</evidence>
<feature type="chain" id="PRO_5036022306" evidence="2">
    <location>
        <begin position="16"/>
        <end position="398"/>
    </location>
</feature>
<feature type="signal peptide" evidence="2">
    <location>
        <begin position="1"/>
        <end position="15"/>
    </location>
</feature>
<sequence length="398" mass="46195">MNLLWVVLAIGGVIAQRAYPELSDEDKVSAEIVTEPVDGNLKGQVIRLKNPLDWLKDVKNVIKEDVNHLFHGSDTSEEEVTRRFGFTRSHEFQHEKGLKNLWPGEKEWDDHPRPTPKNPLSRDVKRHPDFKPIDYTPLEDEKPTENEAPHKKNHPIDPMVHPRPPFDNAPPSEEDTGEFNCVCKPKIVRGRPQSFFTNLDCTCKDSKGENNPLEEKIHEDKKKAEQNGWKRFSDWIKKLKEFKNKEVEALRKWREGKEHRELEREQRENATTPNYHEHDDADTCDNPAHNHPVKTDDKKQKKQKKTKKHDDDSNSSSSSDESAEKKQKKDKKEKKEKKHKKEKKEKRHSSSTRDHESTHVQSTVQPTTFQPTTEETTTLVPTGSTHGPTTTVIERILK</sequence>
<feature type="compositionally biased region" description="Low complexity" evidence="1">
    <location>
        <begin position="360"/>
        <end position="385"/>
    </location>
</feature>
<feature type="region of interest" description="Disordered" evidence="1">
    <location>
        <begin position="200"/>
        <end position="228"/>
    </location>
</feature>
<evidence type="ECO:0000313" key="6">
    <source>
        <dbReference type="Proteomes" id="UP000659654"/>
    </source>
</evidence>
<evidence type="ECO:0000313" key="4">
    <source>
        <dbReference type="EMBL" id="CAG9100200.1"/>
    </source>
</evidence>
<protein>
    <submittedName>
        <fullName evidence="3">(pine wood nematode) hypothetical protein</fullName>
    </submittedName>
</protein>
<dbReference type="Proteomes" id="UP000582659">
    <property type="component" value="Unassembled WGS sequence"/>
</dbReference>
<keyword evidence="6" id="KW-1185">Reference proteome</keyword>
<dbReference type="EMBL" id="CAJFCV020000002">
    <property type="protein sequence ID" value="CAG9100200.1"/>
    <property type="molecule type" value="Genomic_DNA"/>
</dbReference>
<evidence type="ECO:0000313" key="3">
    <source>
        <dbReference type="EMBL" id="CAD5216840.1"/>
    </source>
</evidence>
<dbReference type="EMBL" id="CAJFDI010000002">
    <property type="protein sequence ID" value="CAD5216840.1"/>
    <property type="molecule type" value="Genomic_DNA"/>
</dbReference>
<proteinExistence type="predicted"/>
<keyword evidence="2" id="KW-0732">Signal</keyword>
<feature type="compositionally biased region" description="Basic and acidic residues" evidence="1">
    <location>
        <begin position="202"/>
        <end position="225"/>
    </location>
</feature>
<evidence type="ECO:0000256" key="2">
    <source>
        <dbReference type="SAM" id="SignalP"/>
    </source>
</evidence>
<name>A0A1I7SX63_BURXY</name>
<feature type="compositionally biased region" description="Basic and acidic residues" evidence="1">
    <location>
        <begin position="139"/>
        <end position="150"/>
    </location>
</feature>
<dbReference type="AlphaFoldDB" id="A0A1I7SX63"/>
<reference evidence="7" key="1">
    <citation type="submission" date="2016-11" db="UniProtKB">
        <authorList>
            <consortium name="WormBaseParasite"/>
        </authorList>
    </citation>
    <scope>IDENTIFICATION</scope>
</reference>
<organism evidence="5 7">
    <name type="scientific">Bursaphelenchus xylophilus</name>
    <name type="common">Pinewood nematode worm</name>
    <name type="synonym">Aphelenchoides xylophilus</name>
    <dbReference type="NCBI Taxonomy" id="6326"/>
    <lineage>
        <taxon>Eukaryota</taxon>
        <taxon>Metazoa</taxon>
        <taxon>Ecdysozoa</taxon>
        <taxon>Nematoda</taxon>
        <taxon>Chromadorea</taxon>
        <taxon>Rhabditida</taxon>
        <taxon>Tylenchina</taxon>
        <taxon>Tylenchomorpha</taxon>
        <taxon>Aphelenchoidea</taxon>
        <taxon>Aphelenchoididae</taxon>
        <taxon>Bursaphelenchus</taxon>
    </lineage>
</organism>
<feature type="compositionally biased region" description="Basic and acidic residues" evidence="1">
    <location>
        <begin position="120"/>
        <end position="132"/>
    </location>
</feature>
<gene>
    <name evidence="3" type="ORF">BXYJ_LOCUS4736</name>
</gene>
<evidence type="ECO:0000256" key="1">
    <source>
        <dbReference type="SAM" id="MobiDB-lite"/>
    </source>
</evidence>
<accession>A0A1I7SX63</accession>
<feature type="compositionally biased region" description="Basic residues" evidence="1">
    <location>
        <begin position="328"/>
        <end position="350"/>
    </location>
</feature>
<dbReference type="WBParaSite" id="BXY_1764600.1">
    <property type="protein sequence ID" value="BXY_1764600.1"/>
    <property type="gene ID" value="BXY_1764600"/>
</dbReference>